<proteinExistence type="predicted"/>
<organism evidence="1 2">
    <name type="scientific">Piscinibacter aquaticus</name>
    <dbReference type="NCBI Taxonomy" id="392597"/>
    <lineage>
        <taxon>Bacteria</taxon>
        <taxon>Pseudomonadati</taxon>
        <taxon>Pseudomonadota</taxon>
        <taxon>Betaproteobacteria</taxon>
        <taxon>Burkholderiales</taxon>
        <taxon>Sphaerotilaceae</taxon>
        <taxon>Piscinibacter</taxon>
    </lineage>
</organism>
<keyword evidence="2" id="KW-1185">Reference proteome</keyword>
<comment type="caution">
    <text evidence="1">The sequence shown here is derived from an EMBL/GenBank/DDBJ whole genome shotgun (WGS) entry which is preliminary data.</text>
</comment>
<dbReference type="AlphaFoldDB" id="A0A5C6U219"/>
<evidence type="ECO:0000313" key="2">
    <source>
        <dbReference type="Proteomes" id="UP000321832"/>
    </source>
</evidence>
<accession>A0A5C6U219</accession>
<evidence type="ECO:0008006" key="3">
    <source>
        <dbReference type="Google" id="ProtNLM"/>
    </source>
</evidence>
<reference evidence="1 2" key="1">
    <citation type="submission" date="2019-08" db="EMBL/GenBank/DDBJ databases">
        <authorList>
            <person name="Khan S.A."/>
            <person name="Jeon C.O."/>
            <person name="Jeong S.E."/>
        </authorList>
    </citation>
    <scope>NUCLEOTIDE SEQUENCE [LARGE SCALE GENOMIC DNA]</scope>
    <source>
        <strain evidence="2">IMCC1728</strain>
    </source>
</reference>
<gene>
    <name evidence="1" type="ORF">FSC37_16455</name>
</gene>
<dbReference type="EMBL" id="VOPW01000001">
    <property type="protein sequence ID" value="TXC66819.1"/>
    <property type="molecule type" value="Genomic_DNA"/>
</dbReference>
<sequence length="82" mass="8753">MLTNELMQTMYKFPTSFAGMTNVTVQNCNAAVVTNVLDCTSDTLITGATSTSHLWADATHLSPNGHAYIGSLAASRTRANPF</sequence>
<dbReference type="Proteomes" id="UP000321832">
    <property type="component" value="Unassembled WGS sequence"/>
</dbReference>
<protein>
    <recommendedName>
        <fullName evidence="3">SGNH/GDSL hydrolase family protein</fullName>
    </recommendedName>
</protein>
<name>A0A5C6U219_9BURK</name>
<evidence type="ECO:0000313" key="1">
    <source>
        <dbReference type="EMBL" id="TXC66819.1"/>
    </source>
</evidence>